<comment type="caution">
    <text evidence="1">The sequence shown here is derived from an EMBL/GenBank/DDBJ whole genome shotgun (WGS) entry which is preliminary data.</text>
</comment>
<sequence length="116" mass="13721">MHPCYGQCELSFFICRKNSLYKDKRADIVAWLLNKNIPHKATKTRPELLNIVKDHKEKYRAYELDQIAYEIRHAIMRPQYHCQCDPIELIWAQVKLHTTIKPLKLTIIGNCSLKLT</sequence>
<dbReference type="EMBL" id="BGPR01042102">
    <property type="protein sequence ID" value="GBO18474.1"/>
    <property type="molecule type" value="Genomic_DNA"/>
</dbReference>
<protein>
    <recommendedName>
        <fullName evidence="4">Tc1-like transposase DDE domain-containing protein</fullName>
    </recommendedName>
</protein>
<gene>
    <name evidence="2" type="ORF">AVEN_189582_1</name>
    <name evidence="1" type="ORF">AVEN_5991_1</name>
</gene>
<name>A0A4Y2UZV9_ARAVE</name>
<accession>A0A4Y2UZV9</accession>
<dbReference type="OrthoDB" id="10039611at2759"/>
<proteinExistence type="predicted"/>
<evidence type="ECO:0000313" key="2">
    <source>
        <dbReference type="EMBL" id="GBO18474.1"/>
    </source>
</evidence>
<dbReference type="PANTHER" id="PTHR33939:SF1">
    <property type="entry name" value="DUF4371 DOMAIN-CONTAINING PROTEIN"/>
    <property type="match status" value="1"/>
</dbReference>
<dbReference type="Proteomes" id="UP000499080">
    <property type="component" value="Unassembled WGS sequence"/>
</dbReference>
<dbReference type="AlphaFoldDB" id="A0A4Y2UZV9"/>
<reference evidence="1 3" key="1">
    <citation type="journal article" date="2019" name="Sci. Rep.">
        <title>Orb-weaving spider Araneus ventricosus genome elucidates the spidroin gene catalogue.</title>
        <authorList>
            <person name="Kono N."/>
            <person name="Nakamura H."/>
            <person name="Ohtoshi R."/>
            <person name="Moran D.A.P."/>
            <person name="Shinohara A."/>
            <person name="Yoshida Y."/>
            <person name="Fujiwara M."/>
            <person name="Mori M."/>
            <person name="Tomita M."/>
            <person name="Arakawa K."/>
        </authorList>
    </citation>
    <scope>NUCLEOTIDE SEQUENCE [LARGE SCALE GENOMIC DNA]</scope>
</reference>
<evidence type="ECO:0000313" key="3">
    <source>
        <dbReference type="Proteomes" id="UP000499080"/>
    </source>
</evidence>
<evidence type="ECO:0000313" key="1">
    <source>
        <dbReference type="EMBL" id="GBO18473.1"/>
    </source>
</evidence>
<keyword evidence="3" id="KW-1185">Reference proteome</keyword>
<dbReference type="PANTHER" id="PTHR33939">
    <property type="entry name" value="PROTEIN CBG22215"/>
    <property type="match status" value="1"/>
</dbReference>
<dbReference type="EMBL" id="BGPR01042101">
    <property type="protein sequence ID" value="GBO18473.1"/>
    <property type="molecule type" value="Genomic_DNA"/>
</dbReference>
<evidence type="ECO:0008006" key="4">
    <source>
        <dbReference type="Google" id="ProtNLM"/>
    </source>
</evidence>
<organism evidence="1 3">
    <name type="scientific">Araneus ventricosus</name>
    <name type="common">Orbweaver spider</name>
    <name type="synonym">Epeira ventricosa</name>
    <dbReference type="NCBI Taxonomy" id="182803"/>
    <lineage>
        <taxon>Eukaryota</taxon>
        <taxon>Metazoa</taxon>
        <taxon>Ecdysozoa</taxon>
        <taxon>Arthropoda</taxon>
        <taxon>Chelicerata</taxon>
        <taxon>Arachnida</taxon>
        <taxon>Araneae</taxon>
        <taxon>Araneomorphae</taxon>
        <taxon>Entelegynae</taxon>
        <taxon>Araneoidea</taxon>
        <taxon>Araneidae</taxon>
        <taxon>Araneus</taxon>
    </lineage>
</organism>